<comment type="caution">
    <text evidence="6">The sequence shown here is derived from an EMBL/GenBank/DDBJ whole genome shotgun (WGS) entry which is preliminary data.</text>
</comment>
<dbReference type="AlphaFoldDB" id="A0A2W5F1T9"/>
<dbReference type="Pfam" id="PF04357">
    <property type="entry name" value="TamB"/>
    <property type="match status" value="1"/>
</dbReference>
<comment type="subcellular location">
    <subcellularLocation>
        <location evidence="1">Membrane</location>
        <topology evidence="1">Single-pass membrane protein</topology>
    </subcellularLocation>
</comment>
<evidence type="ECO:0000259" key="5">
    <source>
        <dbReference type="Pfam" id="PF04357"/>
    </source>
</evidence>
<evidence type="ECO:0000313" key="6">
    <source>
        <dbReference type="EMBL" id="PZP48723.1"/>
    </source>
</evidence>
<evidence type="ECO:0000313" key="7">
    <source>
        <dbReference type="Proteomes" id="UP000249645"/>
    </source>
</evidence>
<dbReference type="GO" id="GO:0005886">
    <property type="term" value="C:plasma membrane"/>
    <property type="evidence" value="ECO:0007669"/>
    <property type="project" value="InterPro"/>
</dbReference>
<gene>
    <name evidence="6" type="ORF">DI598_09530</name>
</gene>
<dbReference type="GO" id="GO:0009306">
    <property type="term" value="P:protein secretion"/>
    <property type="evidence" value="ECO:0007669"/>
    <property type="project" value="InterPro"/>
</dbReference>
<sequence>SLAIRADNIDNSRKRLTVESNEFSINLEGKYNVLDLPNSFQAFLNRYYPSLIAEPKHIPRGQNFLLTITTQDFSPYLRLFLPSFSGLDSAVLAGGINTTDSNSFYLHANIPNLEINKHYKIRRADIEGRGDFNKLSLVGKIDTIFTKDSFWFPNSELDISSSKDHSVVELKTQANNTLNDASLKADVYTLNDGVKIDFRPSYFILNDKKWLLEKEGEIVIRKNLASAQNVKFKQGIQELEVETATDKSSNVQNELIVRLKNIDMGDFVPLLVHNPKMDGIANGTIRMQDFFGQFNIIGSLDANQFRLNDDSIGVVHVDANFDKKTQLVKYKIASDNDSYHFNIAGNYDIANPDAPLDANIRLDDAKILILNELLGTLFSEVTGQSEGDLHITGSFTDPAIVGNVNIRKAELTVNYTQVHYTIDTANINFLEDRINLGNIILTDKYGNKGVASGTIYERALQNMKYDIRITTDKLLALNTAAKDNPSFYGTAIAKGQFLITGPQTNMLLSVNATAADSSHIVIPTSNSKASSNADYIIFKQYGTVAKKPKSTNNQMTVDLDLTANDLADIEVVMDAQTGDVIRAIGNGRLSIHVPADGAMTMKGRYTIERGRYNFSFQSLVKKPFDLIGGQNSYIEWTGSPYNADLHITARYTASHVNMNDLISSQMSGNVTNGNMRGYRGEVYVIAELAGKLSQPDINFKLDFPIGSSVKNDPDFALFLNRLESDNNEMLKQVTYLIVFGTFAPYGTGGSATIFASAGVNSISGIITNELNHIVSDVLYKITGNRNLQFDVSTSTYSSANLGITSTTANNSSRLDRQAVNLKLNQSLLNGNVIVSVGGDLDFGLTGVSAGSYGGGFQWLPDISVSIILSRDRQLRAIIFNRSSLDVGSGSSGLGKRNRMGVSLSYSKDFEHFFGKKTKKMQIRTDSIPADTSSGK</sequence>
<evidence type="ECO:0000256" key="1">
    <source>
        <dbReference type="ARBA" id="ARBA00004167"/>
    </source>
</evidence>
<protein>
    <recommendedName>
        <fullName evidence="5">Translocation and assembly module TamB C-terminal domain-containing protein</fullName>
    </recommendedName>
</protein>
<organism evidence="6 7">
    <name type="scientific">Pseudopedobacter saltans</name>
    <dbReference type="NCBI Taxonomy" id="151895"/>
    <lineage>
        <taxon>Bacteria</taxon>
        <taxon>Pseudomonadati</taxon>
        <taxon>Bacteroidota</taxon>
        <taxon>Sphingobacteriia</taxon>
        <taxon>Sphingobacteriales</taxon>
        <taxon>Sphingobacteriaceae</taxon>
        <taxon>Pseudopedobacter</taxon>
    </lineage>
</organism>
<dbReference type="InterPro" id="IPR007452">
    <property type="entry name" value="TamB_C"/>
</dbReference>
<evidence type="ECO:0000256" key="3">
    <source>
        <dbReference type="ARBA" id="ARBA00022989"/>
    </source>
</evidence>
<dbReference type="PANTHER" id="PTHR36985">
    <property type="entry name" value="TRANSLOCATION AND ASSEMBLY MODULE SUBUNIT TAMB"/>
    <property type="match status" value="1"/>
</dbReference>
<dbReference type="EMBL" id="QFOI01000150">
    <property type="protein sequence ID" value="PZP48723.1"/>
    <property type="molecule type" value="Genomic_DNA"/>
</dbReference>
<accession>A0A2W5F1T9</accession>
<evidence type="ECO:0000256" key="4">
    <source>
        <dbReference type="ARBA" id="ARBA00023136"/>
    </source>
</evidence>
<keyword evidence="3" id="KW-1133">Transmembrane helix</keyword>
<feature type="non-terminal residue" evidence="6">
    <location>
        <position position="1"/>
    </location>
</feature>
<dbReference type="PANTHER" id="PTHR36985:SF1">
    <property type="entry name" value="TRANSLOCATION AND ASSEMBLY MODULE SUBUNIT TAMB"/>
    <property type="match status" value="1"/>
</dbReference>
<keyword evidence="4" id="KW-0472">Membrane</keyword>
<dbReference type="Proteomes" id="UP000249645">
    <property type="component" value="Unassembled WGS sequence"/>
</dbReference>
<reference evidence="6 7" key="1">
    <citation type="submission" date="2017-11" db="EMBL/GenBank/DDBJ databases">
        <title>Infants hospitalized years apart are colonized by the same room-sourced microbial strains.</title>
        <authorList>
            <person name="Brooks B."/>
            <person name="Olm M.R."/>
            <person name="Firek B.A."/>
            <person name="Baker R."/>
            <person name="Thomas B.C."/>
            <person name="Morowitz M.J."/>
            <person name="Banfield J.F."/>
        </authorList>
    </citation>
    <scope>NUCLEOTIDE SEQUENCE [LARGE SCALE GENOMIC DNA]</scope>
    <source>
        <strain evidence="6">S2_009_000_R2_76</strain>
    </source>
</reference>
<proteinExistence type="predicted"/>
<feature type="domain" description="Translocation and assembly module TamB C-terminal" evidence="5">
    <location>
        <begin position="442"/>
        <end position="909"/>
    </location>
</feature>
<name>A0A2W5F1T9_9SPHI</name>
<evidence type="ECO:0000256" key="2">
    <source>
        <dbReference type="ARBA" id="ARBA00022692"/>
    </source>
</evidence>
<keyword evidence="2" id="KW-0812">Transmembrane</keyword>